<dbReference type="InterPro" id="IPR018060">
    <property type="entry name" value="HTH_AraC"/>
</dbReference>
<evidence type="ECO:0000256" key="6">
    <source>
        <dbReference type="ARBA" id="ARBA00023015"/>
    </source>
</evidence>
<dbReference type="Pfam" id="PF00072">
    <property type="entry name" value="Response_reg"/>
    <property type="match status" value="1"/>
</dbReference>
<dbReference type="Pfam" id="PF12833">
    <property type="entry name" value="HTH_18"/>
    <property type="match status" value="1"/>
</dbReference>
<dbReference type="InterPro" id="IPR036890">
    <property type="entry name" value="HATPase_C_sf"/>
</dbReference>
<protein>
    <recommendedName>
        <fullName evidence="2">histidine kinase</fullName>
        <ecNumber evidence="2">2.7.13.3</ecNumber>
    </recommendedName>
</protein>
<keyword evidence="17" id="KW-1185">Reference proteome</keyword>
<dbReference type="eggNOG" id="COG0457">
    <property type="taxonomic scope" value="Bacteria"/>
</dbReference>
<dbReference type="HOGENOM" id="CLU_013213_0_0_10"/>
<reference evidence="16" key="1">
    <citation type="submission" date="2010-07" db="EMBL/GenBank/DDBJ databases">
        <authorList>
            <person name="Muzny D."/>
            <person name="Qin X."/>
            <person name="Deng J."/>
            <person name="Jiang H."/>
            <person name="Liu Y."/>
            <person name="Qu J."/>
            <person name="Song X.-Z."/>
            <person name="Zhang L."/>
            <person name="Thornton R."/>
            <person name="Coyle M."/>
            <person name="Francisco L."/>
            <person name="Jackson L."/>
            <person name="Javaid M."/>
            <person name="Korchina V."/>
            <person name="Kovar C."/>
            <person name="Mata R."/>
            <person name="Mathew T."/>
            <person name="Ngo R."/>
            <person name="Nguyen L."/>
            <person name="Nguyen N."/>
            <person name="Okwuonu G."/>
            <person name="Ongeri F."/>
            <person name="Pham C."/>
            <person name="Simmons D."/>
            <person name="Wilczek-Boney K."/>
            <person name="Hale W."/>
            <person name="Jakkamsetti A."/>
            <person name="Pham P."/>
            <person name="Ruth R."/>
            <person name="San Lucas F."/>
            <person name="Warren J."/>
            <person name="Zhang J."/>
            <person name="Zhao Z."/>
            <person name="Zhou C."/>
            <person name="Zhu D."/>
            <person name="Lee S."/>
            <person name="Bess C."/>
            <person name="Blankenburg K."/>
            <person name="Forbes L."/>
            <person name="Fu Q."/>
            <person name="Gubbala S."/>
            <person name="Hirani K."/>
            <person name="Jayaseelan J.C."/>
            <person name="Lara F."/>
            <person name="Munidasa M."/>
            <person name="Palculict T."/>
            <person name="Patil S."/>
            <person name="Pu L.-L."/>
            <person name="Saada N."/>
            <person name="Tang L."/>
            <person name="Weissenberger G."/>
            <person name="Zhu Y."/>
            <person name="Hemphill L."/>
            <person name="Shang Y."/>
            <person name="Youmans B."/>
            <person name="Ayvaz T."/>
            <person name="Ross M."/>
            <person name="Santibanez J."/>
            <person name="Aqrawi P."/>
            <person name="Gross S."/>
            <person name="Joshi V."/>
            <person name="Fowler G."/>
            <person name="Nazareth L."/>
            <person name="Reid J."/>
            <person name="Worley K."/>
            <person name="Petrosino J."/>
            <person name="Highlander S."/>
            <person name="Gibbs R."/>
        </authorList>
    </citation>
    <scope>NUCLEOTIDE SEQUENCE [LARGE SCALE GENOMIC DNA]</scope>
    <source>
        <strain evidence="16">DSM 16973</strain>
    </source>
</reference>
<dbReference type="SMART" id="SM00387">
    <property type="entry name" value="HATPase_c"/>
    <property type="match status" value="1"/>
</dbReference>
<dbReference type="SUPFAM" id="SSF46689">
    <property type="entry name" value="Homeodomain-like"/>
    <property type="match status" value="1"/>
</dbReference>
<evidence type="ECO:0000259" key="14">
    <source>
        <dbReference type="PROSITE" id="PS50109"/>
    </source>
</evidence>
<dbReference type="CDD" id="cd17574">
    <property type="entry name" value="REC_OmpR"/>
    <property type="match status" value="1"/>
</dbReference>
<dbReference type="Pfam" id="PF13176">
    <property type="entry name" value="TPR_7"/>
    <property type="match status" value="1"/>
</dbReference>
<dbReference type="Gene3D" id="3.40.50.2300">
    <property type="match status" value="1"/>
</dbReference>
<evidence type="ECO:0000259" key="15">
    <source>
        <dbReference type="PROSITE" id="PS50110"/>
    </source>
</evidence>
<dbReference type="BioCyc" id="PMAR862515-HMP:GMOO-1548-MONOMER"/>
<dbReference type="InterPro" id="IPR018062">
    <property type="entry name" value="HTH_AraC-typ_CS"/>
</dbReference>
<dbReference type="Pfam" id="PF13181">
    <property type="entry name" value="TPR_8"/>
    <property type="match status" value="1"/>
</dbReference>
<dbReference type="CDD" id="cd00075">
    <property type="entry name" value="HATPase"/>
    <property type="match status" value="1"/>
</dbReference>
<dbReference type="Gene3D" id="1.10.10.60">
    <property type="entry name" value="Homeodomain-like"/>
    <property type="match status" value="1"/>
</dbReference>
<evidence type="ECO:0000256" key="5">
    <source>
        <dbReference type="ARBA" id="ARBA00022777"/>
    </source>
</evidence>
<feature type="transmembrane region" description="Helical" evidence="12">
    <location>
        <begin position="351"/>
        <end position="371"/>
    </location>
</feature>
<comment type="catalytic activity">
    <reaction evidence="1">
        <text>ATP + protein L-histidine = ADP + protein N-phospho-L-histidine.</text>
        <dbReference type="EC" id="2.7.13.3"/>
    </reaction>
</comment>
<dbReference type="Proteomes" id="UP000004394">
    <property type="component" value="Unassembled WGS sequence"/>
</dbReference>
<dbReference type="Gene3D" id="3.30.565.10">
    <property type="entry name" value="Histidine kinase-like ATPase, C-terminal domain"/>
    <property type="match status" value="1"/>
</dbReference>
<dbReference type="InterPro" id="IPR009057">
    <property type="entry name" value="Homeodomain-like_sf"/>
</dbReference>
<evidence type="ECO:0000256" key="11">
    <source>
        <dbReference type="SAM" id="Coils"/>
    </source>
</evidence>
<dbReference type="PANTHER" id="PTHR43547:SF2">
    <property type="entry name" value="HYBRID SIGNAL TRANSDUCTION HISTIDINE KINASE C"/>
    <property type="match status" value="1"/>
</dbReference>
<dbReference type="SUPFAM" id="SSF55874">
    <property type="entry name" value="ATPase domain of HSP90 chaperone/DNA topoisomerase II/histidine kinase"/>
    <property type="match status" value="1"/>
</dbReference>
<dbReference type="PROSITE" id="PS01124">
    <property type="entry name" value="HTH_ARAC_FAMILY_2"/>
    <property type="match status" value="1"/>
</dbReference>
<keyword evidence="8" id="KW-0804">Transcription</keyword>
<dbReference type="InterPro" id="IPR003594">
    <property type="entry name" value="HATPase_dom"/>
</dbReference>
<dbReference type="InterPro" id="IPR036097">
    <property type="entry name" value="HisK_dim/P_sf"/>
</dbReference>
<keyword evidence="5 16" id="KW-0418">Kinase</keyword>
<dbReference type="PROSITE" id="PS50110">
    <property type="entry name" value="RESPONSE_REGULATORY"/>
    <property type="match status" value="1"/>
</dbReference>
<dbReference type="InterPro" id="IPR003661">
    <property type="entry name" value="HisK_dim/P_dom"/>
</dbReference>
<evidence type="ECO:0000256" key="1">
    <source>
        <dbReference type="ARBA" id="ARBA00000085"/>
    </source>
</evidence>
<dbReference type="InterPro" id="IPR004358">
    <property type="entry name" value="Sig_transdc_His_kin-like_C"/>
</dbReference>
<dbReference type="SMART" id="SM00448">
    <property type="entry name" value="REC"/>
    <property type="match status" value="1"/>
</dbReference>
<dbReference type="STRING" id="862515.HMPREF0658_1524"/>
<dbReference type="GO" id="GO:0043565">
    <property type="term" value="F:sequence-specific DNA binding"/>
    <property type="evidence" value="ECO:0007669"/>
    <property type="project" value="InterPro"/>
</dbReference>
<keyword evidence="10" id="KW-0802">TPR repeat</keyword>
<dbReference type="SMART" id="SM00028">
    <property type="entry name" value="TPR"/>
    <property type="match status" value="5"/>
</dbReference>
<dbReference type="Gene3D" id="1.25.40.10">
    <property type="entry name" value="Tetratricopeptide repeat domain"/>
    <property type="match status" value="2"/>
</dbReference>
<dbReference type="eggNOG" id="COG0745">
    <property type="taxonomic scope" value="Bacteria"/>
</dbReference>
<dbReference type="SUPFAM" id="SSF47384">
    <property type="entry name" value="Homodimeric domain of signal transducing histidine kinase"/>
    <property type="match status" value="1"/>
</dbReference>
<keyword evidence="12" id="KW-0812">Transmembrane</keyword>
<name>E0NTM2_9BACT</name>
<dbReference type="InterPro" id="IPR019734">
    <property type="entry name" value="TPR_rpt"/>
</dbReference>
<evidence type="ECO:0000256" key="10">
    <source>
        <dbReference type="PROSITE-ProRule" id="PRU00339"/>
    </source>
</evidence>
<dbReference type="PRINTS" id="PR00344">
    <property type="entry name" value="BCTRLSENSOR"/>
</dbReference>
<keyword evidence="7" id="KW-0238">DNA-binding</keyword>
<dbReference type="AlphaFoldDB" id="E0NTM2"/>
<comment type="caution">
    <text evidence="16">The sequence shown here is derived from an EMBL/GenBank/DDBJ whole genome shotgun (WGS) entry which is preliminary data.</text>
</comment>
<dbReference type="EMBL" id="AEEI01000050">
    <property type="protein sequence ID" value="EFM01405.1"/>
    <property type="molecule type" value="Genomic_DNA"/>
</dbReference>
<dbReference type="FunFam" id="3.30.565.10:FF:000006">
    <property type="entry name" value="Sensor histidine kinase WalK"/>
    <property type="match status" value="1"/>
</dbReference>
<feature type="domain" description="Response regulatory" evidence="15">
    <location>
        <begin position="647"/>
        <end position="762"/>
    </location>
</feature>
<dbReference type="GO" id="GO:0003700">
    <property type="term" value="F:DNA-binding transcription factor activity"/>
    <property type="evidence" value="ECO:0007669"/>
    <property type="project" value="InterPro"/>
</dbReference>
<dbReference type="SUPFAM" id="SSF48452">
    <property type="entry name" value="TPR-like"/>
    <property type="match status" value="2"/>
</dbReference>
<feature type="modified residue" description="4-aspartylphosphate" evidence="9">
    <location>
        <position position="695"/>
    </location>
</feature>
<proteinExistence type="predicted"/>
<dbReference type="eggNOG" id="COG2205">
    <property type="taxonomic scope" value="Bacteria"/>
</dbReference>
<keyword evidence="11" id="KW-0175">Coiled coil</keyword>
<feature type="coiled-coil region" evidence="11">
    <location>
        <begin position="751"/>
        <end position="778"/>
    </location>
</feature>
<dbReference type="PROSITE" id="PS00041">
    <property type="entry name" value="HTH_ARAC_FAMILY_1"/>
    <property type="match status" value="1"/>
</dbReference>
<feature type="domain" description="HTH araC/xylS-type" evidence="13">
    <location>
        <begin position="794"/>
        <end position="895"/>
    </location>
</feature>
<dbReference type="CDD" id="cd00082">
    <property type="entry name" value="HisKA"/>
    <property type="match status" value="1"/>
</dbReference>
<dbReference type="SMART" id="SM00342">
    <property type="entry name" value="HTH_ARAC"/>
    <property type="match status" value="1"/>
</dbReference>
<dbReference type="eggNOG" id="COG2207">
    <property type="taxonomic scope" value="Bacteria"/>
</dbReference>
<evidence type="ECO:0000256" key="8">
    <source>
        <dbReference type="ARBA" id="ARBA00023163"/>
    </source>
</evidence>
<evidence type="ECO:0000256" key="3">
    <source>
        <dbReference type="ARBA" id="ARBA00022553"/>
    </source>
</evidence>
<dbReference type="InterPro" id="IPR011006">
    <property type="entry name" value="CheY-like_superfamily"/>
</dbReference>
<dbReference type="InterPro" id="IPR001789">
    <property type="entry name" value="Sig_transdc_resp-reg_receiver"/>
</dbReference>
<gene>
    <name evidence="16" type="ORF">HMPREF0658_1524</name>
</gene>
<dbReference type="Gene3D" id="1.10.287.130">
    <property type="match status" value="1"/>
</dbReference>
<dbReference type="GO" id="GO:0000155">
    <property type="term" value="F:phosphorelay sensor kinase activity"/>
    <property type="evidence" value="ECO:0007669"/>
    <property type="project" value="InterPro"/>
</dbReference>
<accession>E0NTM2</accession>
<dbReference type="EC" id="2.7.13.3" evidence="2"/>
<dbReference type="PROSITE" id="PS50005">
    <property type="entry name" value="TPR"/>
    <property type="match status" value="1"/>
</dbReference>
<keyword evidence="4" id="KW-0808">Transferase</keyword>
<organism evidence="16 17">
    <name type="scientific">Hoylesella marshii DSM 16973 = JCM 13450</name>
    <dbReference type="NCBI Taxonomy" id="862515"/>
    <lineage>
        <taxon>Bacteria</taxon>
        <taxon>Pseudomonadati</taxon>
        <taxon>Bacteroidota</taxon>
        <taxon>Bacteroidia</taxon>
        <taxon>Bacteroidales</taxon>
        <taxon>Prevotellaceae</taxon>
        <taxon>Hoylesella</taxon>
    </lineage>
</organism>
<evidence type="ECO:0000256" key="2">
    <source>
        <dbReference type="ARBA" id="ARBA00012438"/>
    </source>
</evidence>
<dbReference type="InterPro" id="IPR005467">
    <property type="entry name" value="His_kinase_dom"/>
</dbReference>
<evidence type="ECO:0000259" key="13">
    <source>
        <dbReference type="PROSITE" id="PS01124"/>
    </source>
</evidence>
<sequence>MDSIVSRVHSIDSIVQLQKQFEAEGNLFGSVVALREWGKMLRNNSRFDESLNIHSKGLKQAEALDDTIERVQALNYIGTNYRRLGVLDAAQEYHYRALRLSDACTDTSFTARKNRVKSLNGLGNIYMTIGNYERADSVLRLALAGEKALGSDVGQAINYANIGSIFRHKGQIDSAWVYYRKSMELNRKAHNDIGISLCHTYFGELYQQQKQNDKAYAEYHTAFEGMKASKDEWHALQSLLALAQIDHTMGNDARALKTLAQAEATATQIKSKEHLAEIYDLYYRIYEQQGDYRRALACHVKATSLQDSVVDIEKMNRIQNLSLSIERRMQTEEIDRVKQEAEEERAAKRSILYTSLLLILLFVSSIAFLFYSGRLRRRNHILLKKMSTLRENFFTNITHEIRTPLTVILGLSRDITAADDTPDDLKEKSRTIERQGSQLLTLINQLLDISKMKSAVGDPDWQSGNIVAQIGMTVESFRAYANSRNITLQYVNDGDVETNFVADYINKVMNNLLSNALKFTPEYGEVTVNVFHRDGLLHLSVADTGCGIDANNITHIFEPFYQGTASGHTGGTGVGLALVKQIVDTLGGTISVDSVPDSGTTFHITLPIHKPTKPARKPVAVALPVPVSLSTSALPEDSELLDDDTPRILVIEDNADVAAYIGSRLADRYAILYAPDGNEGLKKAKELVPDLIITDLMMPHTDGLEVCRQVRDDEIINHVPIIVVTAKITEADRVAGLQAGADAYLAKPFNSDELRTRVEKLLEQRRLLREKYAQSESSGHDATPQNDADRLFLTKVTDRIYLMLNQGKDFDVEMIAAAMCMSGRQFHRKMTALTGHTPKAFLQRVKVSKARRILTKTPTRNFSEVATLCGFNDYSSFVRTFKHVCSITPTQFVRELEEQRE</sequence>
<dbReference type="PANTHER" id="PTHR43547">
    <property type="entry name" value="TWO-COMPONENT HISTIDINE KINASE"/>
    <property type="match status" value="1"/>
</dbReference>
<dbReference type="Pfam" id="PF00512">
    <property type="entry name" value="HisKA"/>
    <property type="match status" value="1"/>
</dbReference>
<keyword evidence="3 9" id="KW-0597">Phosphoprotein</keyword>
<dbReference type="SUPFAM" id="SSF52172">
    <property type="entry name" value="CheY-like"/>
    <property type="match status" value="1"/>
</dbReference>
<dbReference type="InterPro" id="IPR011990">
    <property type="entry name" value="TPR-like_helical_dom_sf"/>
</dbReference>
<evidence type="ECO:0000313" key="17">
    <source>
        <dbReference type="Proteomes" id="UP000004394"/>
    </source>
</evidence>
<dbReference type="SMART" id="SM00388">
    <property type="entry name" value="HisKA"/>
    <property type="match status" value="1"/>
</dbReference>
<evidence type="ECO:0000256" key="4">
    <source>
        <dbReference type="ARBA" id="ARBA00022679"/>
    </source>
</evidence>
<keyword evidence="6" id="KW-0805">Transcription regulation</keyword>
<feature type="domain" description="Histidine kinase" evidence="14">
    <location>
        <begin position="396"/>
        <end position="610"/>
    </location>
</feature>
<keyword evidence="12" id="KW-1133">Transmembrane helix</keyword>
<evidence type="ECO:0000256" key="12">
    <source>
        <dbReference type="SAM" id="Phobius"/>
    </source>
</evidence>
<dbReference type="PROSITE" id="PS50109">
    <property type="entry name" value="HIS_KIN"/>
    <property type="match status" value="1"/>
</dbReference>
<keyword evidence="12" id="KW-0472">Membrane</keyword>
<feature type="repeat" description="TPR" evidence="10">
    <location>
        <begin position="156"/>
        <end position="189"/>
    </location>
</feature>
<evidence type="ECO:0000256" key="7">
    <source>
        <dbReference type="ARBA" id="ARBA00023125"/>
    </source>
</evidence>
<evidence type="ECO:0000256" key="9">
    <source>
        <dbReference type="PROSITE-ProRule" id="PRU00169"/>
    </source>
</evidence>
<evidence type="ECO:0000313" key="16">
    <source>
        <dbReference type="EMBL" id="EFM01405.1"/>
    </source>
</evidence>
<dbReference type="Pfam" id="PF02518">
    <property type="entry name" value="HATPase_c"/>
    <property type="match status" value="1"/>
</dbReference>